<proteinExistence type="predicted"/>
<evidence type="ECO:0000313" key="1">
    <source>
        <dbReference type="EMBL" id="CAE7199368.1"/>
    </source>
</evidence>
<dbReference type="Pfam" id="PF05704">
    <property type="entry name" value="Caps_synth"/>
    <property type="match status" value="1"/>
</dbReference>
<dbReference type="Gene3D" id="3.90.550.20">
    <property type="match status" value="1"/>
</dbReference>
<dbReference type="GO" id="GO:0016020">
    <property type="term" value="C:membrane"/>
    <property type="evidence" value="ECO:0007669"/>
    <property type="project" value="GOC"/>
</dbReference>
<dbReference type="AlphaFoldDB" id="A0A812J4Z5"/>
<name>A0A812J4Z5_9DINO</name>
<gene>
    <name evidence="1" type="primary">RBCMT</name>
    <name evidence="1" type="ORF">SNAT2548_LOCUS5839</name>
</gene>
<accession>A0A812J4Z5</accession>
<dbReference type="OrthoDB" id="420206at2759"/>
<dbReference type="PANTHER" id="PTHR32385">
    <property type="entry name" value="MANNOSYL PHOSPHORYLINOSITOL CERAMIDE SYNTHASE"/>
    <property type="match status" value="1"/>
</dbReference>
<dbReference type="InterPro" id="IPR029044">
    <property type="entry name" value="Nucleotide-diphossugar_trans"/>
</dbReference>
<dbReference type="Proteomes" id="UP000604046">
    <property type="component" value="Unassembled WGS sequence"/>
</dbReference>
<dbReference type="InterPro" id="IPR008441">
    <property type="entry name" value="AfumC-like_glycosyl_Trfase"/>
</dbReference>
<dbReference type="SUPFAM" id="SSF53448">
    <property type="entry name" value="Nucleotide-diphospho-sugar transferases"/>
    <property type="match status" value="1"/>
</dbReference>
<dbReference type="GO" id="GO:0051999">
    <property type="term" value="P:mannosyl-inositol phosphorylceramide biosynthetic process"/>
    <property type="evidence" value="ECO:0007669"/>
    <property type="project" value="TreeGrafter"/>
</dbReference>
<organism evidence="1 2">
    <name type="scientific">Symbiodinium natans</name>
    <dbReference type="NCBI Taxonomy" id="878477"/>
    <lineage>
        <taxon>Eukaryota</taxon>
        <taxon>Sar</taxon>
        <taxon>Alveolata</taxon>
        <taxon>Dinophyceae</taxon>
        <taxon>Suessiales</taxon>
        <taxon>Symbiodiniaceae</taxon>
        <taxon>Symbiodinium</taxon>
    </lineage>
</organism>
<dbReference type="GO" id="GO:0000030">
    <property type="term" value="F:mannosyltransferase activity"/>
    <property type="evidence" value="ECO:0007669"/>
    <property type="project" value="TreeGrafter"/>
</dbReference>
<dbReference type="PANTHER" id="PTHR32385:SF22">
    <property type="entry name" value="MANNOSYL PHOSPHORYLINOSITOL CERAMIDE SYNTHASE SUR1"/>
    <property type="match status" value="1"/>
</dbReference>
<protein>
    <submittedName>
        <fullName evidence="1">RBCMT protein</fullName>
    </submittedName>
</protein>
<keyword evidence="2" id="KW-1185">Reference proteome</keyword>
<dbReference type="EMBL" id="CAJNDS010000380">
    <property type="protein sequence ID" value="CAE7199368.1"/>
    <property type="molecule type" value="Genomic_DNA"/>
</dbReference>
<reference evidence="1" key="1">
    <citation type="submission" date="2021-02" db="EMBL/GenBank/DDBJ databases">
        <authorList>
            <person name="Dougan E. K."/>
            <person name="Rhodes N."/>
            <person name="Thang M."/>
            <person name="Chan C."/>
        </authorList>
    </citation>
    <scope>NUCLEOTIDE SEQUENCE</scope>
</reference>
<sequence length="361" mass="41075">MSRPWRTCLAAEVALASSVISDRPHNIEEFPRVIWSFWHDEHSVPAPVQLAHASWKHFAPDYELRLLNGNNFKEYLAPGEPDVAPNSFHMMHLFADWLRVSLLAAFGGVWIDATFLLTAPLDLLVNHTARISGMHLEAALFENYFLAAKPKDEIIEKWRDEAVQTGRMTQDEYDVYLTKLKADGIEPLNGHMAECHWRSESPFHEIAHWILHRAVAVVNFFVGYTNFYLHPCGEHFWMQYYRACVAFNTVVRADGSDITKVCERLGIHAVDSIQTVNSVAVSKGWNTTRIATFLMTSESEFFDFLPVRGIKLRSKERQMLMEMTSCETGSIICRLQSLIGASPFRERAPASKVAGDTNTEL</sequence>
<comment type="caution">
    <text evidence="1">The sequence shown here is derived from an EMBL/GenBank/DDBJ whole genome shotgun (WGS) entry which is preliminary data.</text>
</comment>
<dbReference type="InterPro" id="IPR051706">
    <property type="entry name" value="Glycosyltransferase_domain"/>
</dbReference>
<evidence type="ECO:0000313" key="2">
    <source>
        <dbReference type="Proteomes" id="UP000604046"/>
    </source>
</evidence>